<dbReference type="Pfam" id="PF00146">
    <property type="entry name" value="NADHdh"/>
    <property type="match status" value="1"/>
</dbReference>
<keyword evidence="3 6" id="KW-1133">Transmembrane helix</keyword>
<evidence type="ECO:0000256" key="6">
    <source>
        <dbReference type="SAM" id="Phobius"/>
    </source>
</evidence>
<name>S2L640_LITA3</name>
<evidence type="ECO:0000256" key="3">
    <source>
        <dbReference type="ARBA" id="ARBA00022989"/>
    </source>
</evidence>
<feature type="transmembrane region" description="Helical" evidence="6">
    <location>
        <begin position="176"/>
        <end position="196"/>
    </location>
</feature>
<comment type="caution">
    <text evidence="7">The sequence shown here is derived from an EMBL/GenBank/DDBJ whole genome shotgun (WGS) entry which is preliminary data.</text>
</comment>
<comment type="similarity">
    <text evidence="5">Belongs to the complex I subunit 1 family.</text>
</comment>
<dbReference type="PANTHER" id="PTHR11432:SF20">
    <property type="entry name" value="NADH-UBIQUINONE OXIDOREDUCTASE CHAIN 1"/>
    <property type="match status" value="1"/>
</dbReference>
<evidence type="ECO:0000313" key="7">
    <source>
        <dbReference type="EMBL" id="EPC00211.1"/>
    </source>
</evidence>
<sequence length="309" mass="32771">MILNEMVLPIIVVLAVLVGGAYSVAVMDRVIATRLGAPRAGNPWLSPLTRGAWLLVQQANVTEAPDGRAWRLAPALYLALAATGLALVPWSETLVATDLATSVVLWGSVEALATVVIFLHGWSANAPLALIGAYRYVALGLSYLLISMFVLIGVALPAESLQLTQVVMSQEGLWNVVRQPLGLPLFLVVGLGMTFWGPLNLADSTDLAGGTASEVSGPPRLVWDVARAAMLVAFSGIAASAFLGGWLGPWLSGPLWMVVKMLAVLAVLLWLGRVVPRVAPERCVTGMWVVLLPLAFVDLIWAGVAALWQ</sequence>
<feature type="transmembrane region" description="Helical" evidence="6">
    <location>
        <begin position="228"/>
        <end position="247"/>
    </location>
</feature>
<evidence type="ECO:0000256" key="1">
    <source>
        <dbReference type="ARBA" id="ARBA00004141"/>
    </source>
</evidence>
<dbReference type="GO" id="GO:0005886">
    <property type="term" value="C:plasma membrane"/>
    <property type="evidence" value="ECO:0007669"/>
    <property type="project" value="UniProtKB-SubCell"/>
</dbReference>
<feature type="transmembrane region" description="Helical" evidence="6">
    <location>
        <begin position="6"/>
        <end position="25"/>
    </location>
</feature>
<organism evidence="7 8">
    <name type="scientific">Litchfieldella anticariensis (strain DSM 16096 / CECT 5854 / CIP 108499 / LMG 22089 / FP35)</name>
    <name type="common">Halomonas anticariensis</name>
    <dbReference type="NCBI Taxonomy" id="1121939"/>
    <lineage>
        <taxon>Bacteria</taxon>
        <taxon>Pseudomonadati</taxon>
        <taxon>Pseudomonadota</taxon>
        <taxon>Gammaproteobacteria</taxon>
        <taxon>Oceanospirillales</taxon>
        <taxon>Halomonadaceae</taxon>
        <taxon>Litchfieldella</taxon>
    </lineage>
</organism>
<dbReference type="GO" id="GO:0003954">
    <property type="term" value="F:NADH dehydrogenase activity"/>
    <property type="evidence" value="ECO:0007669"/>
    <property type="project" value="TreeGrafter"/>
</dbReference>
<comment type="subcellular location">
    <subcellularLocation>
        <location evidence="5">Cell membrane</location>
        <topology evidence="5">Multi-pass membrane protein</topology>
    </subcellularLocation>
    <subcellularLocation>
        <location evidence="1">Membrane</location>
        <topology evidence="1">Multi-pass membrane protein</topology>
    </subcellularLocation>
</comment>
<evidence type="ECO:0000256" key="2">
    <source>
        <dbReference type="ARBA" id="ARBA00022692"/>
    </source>
</evidence>
<dbReference type="PATRIC" id="fig|1121939.11.peg.4255"/>
<dbReference type="Proteomes" id="UP000014463">
    <property type="component" value="Unassembled WGS sequence"/>
</dbReference>
<feature type="transmembrane region" description="Helical" evidence="6">
    <location>
        <begin position="72"/>
        <end position="91"/>
    </location>
</feature>
<gene>
    <name evidence="7" type="ORF">L861_06880</name>
</gene>
<dbReference type="PANTHER" id="PTHR11432">
    <property type="entry name" value="NADH DEHYDROGENASE SUBUNIT 1"/>
    <property type="match status" value="1"/>
</dbReference>
<reference evidence="7 8" key="1">
    <citation type="journal article" date="2013" name="Genome Announc.">
        <title>Draft genome sequence of the moderately halophilic gammaproteobacterium Halomonas anticariensis FP35.</title>
        <authorList>
            <person name="Tahrioui A."/>
            <person name="Quesada E."/>
            <person name="Llamas I."/>
        </authorList>
    </citation>
    <scope>NUCLEOTIDE SEQUENCE [LARGE SCALE GENOMIC DNA]</scope>
    <source>
        <strain evidence="8">DSM 16096 / CECT 5854 / LMG 22089 / FP35</strain>
    </source>
</reference>
<keyword evidence="8" id="KW-1185">Reference proteome</keyword>
<dbReference type="EMBL" id="ASTJ01000042">
    <property type="protein sequence ID" value="EPC00211.1"/>
    <property type="molecule type" value="Genomic_DNA"/>
</dbReference>
<keyword evidence="5" id="KW-0520">NAD</keyword>
<evidence type="ECO:0000256" key="5">
    <source>
        <dbReference type="RuleBase" id="RU000471"/>
    </source>
</evidence>
<proteinExistence type="inferred from homology"/>
<evidence type="ECO:0008006" key="9">
    <source>
        <dbReference type="Google" id="ProtNLM"/>
    </source>
</evidence>
<dbReference type="RefSeq" id="WP_016418762.1">
    <property type="nucleotide sequence ID" value="NZ_AUAB01000033.1"/>
</dbReference>
<dbReference type="InterPro" id="IPR001694">
    <property type="entry name" value="NADH_UbQ_OxRdtase_su1/FPO"/>
</dbReference>
<dbReference type="AlphaFoldDB" id="S2L640"/>
<feature type="transmembrane region" description="Helical" evidence="6">
    <location>
        <begin position="253"/>
        <end position="271"/>
    </location>
</feature>
<feature type="transmembrane region" description="Helical" evidence="6">
    <location>
        <begin position="283"/>
        <end position="308"/>
    </location>
</feature>
<evidence type="ECO:0000313" key="8">
    <source>
        <dbReference type="Proteomes" id="UP000014463"/>
    </source>
</evidence>
<dbReference type="eggNOG" id="COG1005">
    <property type="taxonomic scope" value="Bacteria"/>
</dbReference>
<protein>
    <recommendedName>
        <fullName evidence="9">NADH:ubiquinone oxidoreductase subunit 1 (Chain H)</fullName>
    </recommendedName>
</protein>
<dbReference type="STRING" id="1121939.L861_06880"/>
<accession>S2L640</accession>
<evidence type="ECO:0000256" key="4">
    <source>
        <dbReference type="ARBA" id="ARBA00023136"/>
    </source>
</evidence>
<feature type="transmembrane region" description="Helical" evidence="6">
    <location>
        <begin position="134"/>
        <end position="156"/>
    </location>
</feature>
<feature type="transmembrane region" description="Helical" evidence="6">
    <location>
        <begin position="103"/>
        <end position="122"/>
    </location>
</feature>
<dbReference type="GO" id="GO:0009060">
    <property type="term" value="P:aerobic respiration"/>
    <property type="evidence" value="ECO:0007669"/>
    <property type="project" value="TreeGrafter"/>
</dbReference>
<keyword evidence="2 5" id="KW-0812">Transmembrane</keyword>
<keyword evidence="4 6" id="KW-0472">Membrane</keyword>
<dbReference type="OrthoDB" id="7988299at2"/>